<organism evidence="1 2">
    <name type="scientific">Marivirga aurantiaca</name>
    <dbReference type="NCBI Taxonomy" id="2802615"/>
    <lineage>
        <taxon>Bacteria</taxon>
        <taxon>Pseudomonadati</taxon>
        <taxon>Bacteroidota</taxon>
        <taxon>Cytophagia</taxon>
        <taxon>Cytophagales</taxon>
        <taxon>Marivirgaceae</taxon>
        <taxon>Marivirga</taxon>
    </lineage>
</organism>
<dbReference type="NCBIfam" id="TIGR03511">
    <property type="entry name" value="GldH_lipo"/>
    <property type="match status" value="1"/>
</dbReference>
<keyword evidence="2" id="KW-1185">Reference proteome</keyword>
<sequence length="160" mass="18801">MNQLKKPLLIVLLWVAFACTEERQYEENLDFPDRIWQMDESMDFTFEIENDSTLHQLYLNLRNDGDYPYRNIYVHYTLKDSTDHVLDKKLQNIQLFHPKTGAPYGDGISNVYSHQVLLEDSVVFPTKGKFTVELKQYMRTDSLRGVYSVGIRVQELNSAE</sequence>
<proteinExistence type="predicted"/>
<dbReference type="Pfam" id="PF14109">
    <property type="entry name" value="GldH_lipo"/>
    <property type="match status" value="1"/>
</dbReference>
<dbReference type="EMBL" id="JAEQBW010000013">
    <property type="protein sequence ID" value="MBK6267003.1"/>
    <property type="molecule type" value="Genomic_DNA"/>
</dbReference>
<reference evidence="1" key="1">
    <citation type="submission" date="2021-01" db="EMBL/GenBank/DDBJ databases">
        <title>Marivirga aurantiaca sp. nov., isolated from intertidal surface sediments.</title>
        <authorList>
            <person name="Zhang M."/>
        </authorList>
    </citation>
    <scope>NUCLEOTIDE SEQUENCE</scope>
    <source>
        <strain evidence="1">S37H4</strain>
    </source>
</reference>
<dbReference type="InterPro" id="IPR020018">
    <property type="entry name" value="Motility-assoc_lipoprot_GldH"/>
</dbReference>
<evidence type="ECO:0000313" key="1">
    <source>
        <dbReference type="EMBL" id="MBK6267003.1"/>
    </source>
</evidence>
<evidence type="ECO:0000313" key="2">
    <source>
        <dbReference type="Proteomes" id="UP000611723"/>
    </source>
</evidence>
<dbReference type="AlphaFoldDB" id="A0A934X130"/>
<keyword evidence="1" id="KW-0449">Lipoprotein</keyword>
<accession>A0A934X130</accession>
<dbReference type="RefSeq" id="WP_201432689.1">
    <property type="nucleotide sequence ID" value="NZ_JAEQBW010000013.1"/>
</dbReference>
<comment type="caution">
    <text evidence="1">The sequence shown here is derived from an EMBL/GenBank/DDBJ whole genome shotgun (WGS) entry which is preliminary data.</text>
</comment>
<name>A0A934X130_9BACT</name>
<dbReference type="PROSITE" id="PS51257">
    <property type="entry name" value="PROKAR_LIPOPROTEIN"/>
    <property type="match status" value="1"/>
</dbReference>
<dbReference type="Proteomes" id="UP000611723">
    <property type="component" value="Unassembled WGS sequence"/>
</dbReference>
<protein>
    <submittedName>
        <fullName evidence="1">Gliding motility lipoprotein GldH</fullName>
    </submittedName>
</protein>
<gene>
    <name evidence="1" type="ORF">JKA74_18305</name>
</gene>